<dbReference type="Pfam" id="PF19419">
    <property type="entry name" value="DUF5983"/>
    <property type="match status" value="1"/>
</dbReference>
<name>A0A9X2HL54_9SPHN</name>
<keyword evidence="3" id="KW-1185">Reference proteome</keyword>
<dbReference type="RefSeq" id="WP_254295337.1">
    <property type="nucleotide sequence ID" value="NZ_JAMLDX010000015.1"/>
</dbReference>
<sequence>MEFGRYVVLSTAHIRCSTAEELTRWAALAPDLQPAAVSLTPYGWFVATRTGAESAALPAELRAILAFGGTHDCDYVLLDCDGDKVAELAVFPW</sequence>
<dbReference type="InterPro" id="IPR046025">
    <property type="entry name" value="DUF5983"/>
</dbReference>
<gene>
    <name evidence="2" type="ORF">M9978_17150</name>
</gene>
<proteinExistence type="predicted"/>
<accession>A0A9X2HL54</accession>
<dbReference type="AlphaFoldDB" id="A0A9X2HL54"/>
<evidence type="ECO:0000313" key="3">
    <source>
        <dbReference type="Proteomes" id="UP001139451"/>
    </source>
</evidence>
<dbReference type="EMBL" id="JAMLDX010000015">
    <property type="protein sequence ID" value="MCP3732152.1"/>
    <property type="molecule type" value="Genomic_DNA"/>
</dbReference>
<reference evidence="2" key="1">
    <citation type="submission" date="2022-05" db="EMBL/GenBank/DDBJ databases">
        <title>Sphingomonas sp. strain MG17 Genome sequencing and assembly.</title>
        <authorList>
            <person name="Kim I."/>
        </authorList>
    </citation>
    <scope>NUCLEOTIDE SEQUENCE</scope>
    <source>
        <strain evidence="2">MG17</strain>
    </source>
</reference>
<comment type="caution">
    <text evidence="2">The sequence shown here is derived from an EMBL/GenBank/DDBJ whole genome shotgun (WGS) entry which is preliminary data.</text>
</comment>
<feature type="domain" description="DUF5983" evidence="1">
    <location>
        <begin position="6"/>
        <end position="93"/>
    </location>
</feature>
<evidence type="ECO:0000313" key="2">
    <source>
        <dbReference type="EMBL" id="MCP3732152.1"/>
    </source>
</evidence>
<protein>
    <recommendedName>
        <fullName evidence="1">DUF5983 domain-containing protein</fullName>
    </recommendedName>
</protein>
<organism evidence="2 3">
    <name type="scientific">Sphingomonas tagetis</name>
    <dbReference type="NCBI Taxonomy" id="2949092"/>
    <lineage>
        <taxon>Bacteria</taxon>
        <taxon>Pseudomonadati</taxon>
        <taxon>Pseudomonadota</taxon>
        <taxon>Alphaproteobacteria</taxon>
        <taxon>Sphingomonadales</taxon>
        <taxon>Sphingomonadaceae</taxon>
        <taxon>Sphingomonas</taxon>
    </lineage>
</organism>
<evidence type="ECO:0000259" key="1">
    <source>
        <dbReference type="Pfam" id="PF19419"/>
    </source>
</evidence>
<dbReference type="Proteomes" id="UP001139451">
    <property type="component" value="Unassembled WGS sequence"/>
</dbReference>